<dbReference type="PANTHER" id="PTHR30419">
    <property type="entry name" value="HTH-TYPE TRANSCRIPTIONAL REGULATOR YBHD"/>
    <property type="match status" value="1"/>
</dbReference>
<dbReference type="SUPFAM" id="SSF46785">
    <property type="entry name" value="Winged helix' DNA-binding domain"/>
    <property type="match status" value="1"/>
</dbReference>
<comment type="similarity">
    <text evidence="1">Belongs to the LysR transcriptional regulatory family.</text>
</comment>
<dbReference type="SUPFAM" id="SSF53850">
    <property type="entry name" value="Periplasmic binding protein-like II"/>
    <property type="match status" value="1"/>
</dbReference>
<dbReference type="Gene3D" id="1.10.10.10">
    <property type="entry name" value="Winged helix-like DNA-binding domain superfamily/Winged helix DNA-binding domain"/>
    <property type="match status" value="1"/>
</dbReference>
<organism evidence="6 7">
    <name type="scientific">Bordetella genomosp. 4</name>
    <dbReference type="NCBI Taxonomy" id="463044"/>
    <lineage>
        <taxon>Bacteria</taxon>
        <taxon>Pseudomonadati</taxon>
        <taxon>Pseudomonadota</taxon>
        <taxon>Betaproteobacteria</taxon>
        <taxon>Burkholderiales</taxon>
        <taxon>Alcaligenaceae</taxon>
        <taxon>Bordetella</taxon>
    </lineage>
</organism>
<feature type="domain" description="HTH lysR-type" evidence="5">
    <location>
        <begin position="20"/>
        <end position="77"/>
    </location>
</feature>
<gene>
    <name evidence="6" type="ORF">CAL20_02305</name>
</gene>
<dbReference type="InterPro" id="IPR000847">
    <property type="entry name" value="LysR_HTH_N"/>
</dbReference>
<dbReference type="Proteomes" id="UP000216885">
    <property type="component" value="Unassembled WGS sequence"/>
</dbReference>
<sequence length="318" mass="34803">MPGRSDILFELYLPGVAMALSIDQWRLFVQIADHGSLTKVAIMRGVAQSAISRQLSGMERQCGGRLFHRTGRGVALTESGQQLYPRVLAWLEEADALGNDAARAVDQPAGLVRVGVLSSISHECLSHAYDQVRRLHPHIRLRIRDGVGSAVGEWLDNGDVDIGILMRSGRDNRRREGILFTARHLLVGAPGDPVTRSATVSFACLQGLPLILAGAPSAFRRQMDQMARRMGVTLNIALECDSLQIQKHMVLRNGLYAVLAEHAVTRECTNGELQGALIVKPSLTRSITLAMSEVRPMTLACREVAHILRNSLEKLGQP</sequence>
<keyword evidence="3" id="KW-0238">DNA-binding</keyword>
<dbReference type="GO" id="GO:0003677">
    <property type="term" value="F:DNA binding"/>
    <property type="evidence" value="ECO:0007669"/>
    <property type="project" value="UniProtKB-KW"/>
</dbReference>
<evidence type="ECO:0000313" key="6">
    <source>
        <dbReference type="EMBL" id="OZI66164.1"/>
    </source>
</evidence>
<dbReference type="GO" id="GO:0005829">
    <property type="term" value="C:cytosol"/>
    <property type="evidence" value="ECO:0007669"/>
    <property type="project" value="TreeGrafter"/>
</dbReference>
<dbReference type="Pfam" id="PF00126">
    <property type="entry name" value="HTH_1"/>
    <property type="match status" value="1"/>
</dbReference>
<evidence type="ECO:0000256" key="3">
    <source>
        <dbReference type="ARBA" id="ARBA00023125"/>
    </source>
</evidence>
<protein>
    <recommendedName>
        <fullName evidence="5">HTH lysR-type domain-containing protein</fullName>
    </recommendedName>
</protein>
<dbReference type="AlphaFoldDB" id="A0A261UWA9"/>
<comment type="caution">
    <text evidence="6">The sequence shown here is derived from an EMBL/GenBank/DDBJ whole genome shotgun (WGS) entry which is preliminary data.</text>
</comment>
<dbReference type="Pfam" id="PF03466">
    <property type="entry name" value="LysR_substrate"/>
    <property type="match status" value="1"/>
</dbReference>
<evidence type="ECO:0000313" key="7">
    <source>
        <dbReference type="Proteomes" id="UP000216885"/>
    </source>
</evidence>
<evidence type="ECO:0000256" key="4">
    <source>
        <dbReference type="ARBA" id="ARBA00023163"/>
    </source>
</evidence>
<dbReference type="PROSITE" id="PS50931">
    <property type="entry name" value="HTH_LYSR"/>
    <property type="match status" value="1"/>
</dbReference>
<name>A0A261UWA9_9BORD</name>
<evidence type="ECO:0000259" key="5">
    <source>
        <dbReference type="PROSITE" id="PS50931"/>
    </source>
</evidence>
<evidence type="ECO:0000256" key="2">
    <source>
        <dbReference type="ARBA" id="ARBA00023015"/>
    </source>
</evidence>
<dbReference type="InterPro" id="IPR036388">
    <property type="entry name" value="WH-like_DNA-bd_sf"/>
</dbReference>
<dbReference type="GO" id="GO:0003700">
    <property type="term" value="F:DNA-binding transcription factor activity"/>
    <property type="evidence" value="ECO:0007669"/>
    <property type="project" value="InterPro"/>
</dbReference>
<dbReference type="EMBL" id="NEVQ01000002">
    <property type="protein sequence ID" value="OZI66164.1"/>
    <property type="molecule type" value="Genomic_DNA"/>
</dbReference>
<proteinExistence type="inferred from homology"/>
<keyword evidence="7" id="KW-1185">Reference proteome</keyword>
<dbReference type="InterPro" id="IPR050950">
    <property type="entry name" value="HTH-type_LysR_regulators"/>
</dbReference>
<keyword evidence="2" id="KW-0805">Transcription regulation</keyword>
<accession>A0A261UWA9</accession>
<reference evidence="6 7" key="1">
    <citation type="submission" date="2017-05" db="EMBL/GenBank/DDBJ databases">
        <title>Complete and WGS of Bordetella genogroups.</title>
        <authorList>
            <person name="Spilker T."/>
            <person name="LiPuma J."/>
        </authorList>
    </citation>
    <scope>NUCLEOTIDE SEQUENCE [LARGE SCALE GENOMIC DNA]</scope>
    <source>
        <strain evidence="6 7">AU9919</strain>
    </source>
</reference>
<evidence type="ECO:0000256" key="1">
    <source>
        <dbReference type="ARBA" id="ARBA00009437"/>
    </source>
</evidence>
<dbReference type="Gene3D" id="3.40.190.290">
    <property type="match status" value="1"/>
</dbReference>
<dbReference type="InterPro" id="IPR036390">
    <property type="entry name" value="WH_DNA-bd_sf"/>
</dbReference>
<dbReference type="InterPro" id="IPR005119">
    <property type="entry name" value="LysR_subst-bd"/>
</dbReference>
<keyword evidence="4" id="KW-0804">Transcription</keyword>